<dbReference type="AlphaFoldDB" id="A0A4P9WJE8"/>
<dbReference type="Proteomes" id="UP000269721">
    <property type="component" value="Unassembled WGS sequence"/>
</dbReference>
<evidence type="ECO:0000313" key="1">
    <source>
        <dbReference type="EMBL" id="RKO92175.1"/>
    </source>
</evidence>
<dbReference type="EMBL" id="KZ994745">
    <property type="protein sequence ID" value="RKO92175.1"/>
    <property type="molecule type" value="Genomic_DNA"/>
</dbReference>
<evidence type="ECO:0000313" key="2">
    <source>
        <dbReference type="Proteomes" id="UP000269721"/>
    </source>
</evidence>
<keyword evidence="2" id="KW-1185">Reference proteome</keyword>
<reference evidence="2" key="1">
    <citation type="journal article" date="2018" name="Nat. Microbiol.">
        <title>Leveraging single-cell genomics to expand the fungal tree of life.</title>
        <authorList>
            <person name="Ahrendt S.R."/>
            <person name="Quandt C.A."/>
            <person name="Ciobanu D."/>
            <person name="Clum A."/>
            <person name="Salamov A."/>
            <person name="Andreopoulos B."/>
            <person name="Cheng J.F."/>
            <person name="Woyke T."/>
            <person name="Pelin A."/>
            <person name="Henrissat B."/>
            <person name="Reynolds N.K."/>
            <person name="Benny G.L."/>
            <person name="Smith M.E."/>
            <person name="James T.Y."/>
            <person name="Grigoriev I.V."/>
        </authorList>
    </citation>
    <scope>NUCLEOTIDE SEQUENCE [LARGE SCALE GENOMIC DNA]</scope>
</reference>
<proteinExistence type="predicted"/>
<feature type="non-terminal residue" evidence="1">
    <location>
        <position position="1"/>
    </location>
</feature>
<accession>A0A4P9WJE8</accession>
<organism evidence="1 2">
    <name type="scientific">Blyttiomyces helicus</name>
    <dbReference type="NCBI Taxonomy" id="388810"/>
    <lineage>
        <taxon>Eukaryota</taxon>
        <taxon>Fungi</taxon>
        <taxon>Fungi incertae sedis</taxon>
        <taxon>Chytridiomycota</taxon>
        <taxon>Chytridiomycota incertae sedis</taxon>
        <taxon>Chytridiomycetes</taxon>
        <taxon>Chytridiomycetes incertae sedis</taxon>
        <taxon>Blyttiomyces</taxon>
    </lineage>
</organism>
<gene>
    <name evidence="1" type="ORF">BDK51DRAFT_28555</name>
</gene>
<name>A0A4P9WJE8_9FUNG</name>
<sequence>AFSSSLNPILRTFAPPTHPIAQIPPQGPKSHLKKSLPRVHLQQAALADIAVTDDDKLLADLEWVHFGKEIGGKGGFLADLALKLNLGVMKAKQRHDPGSNSVCSSSAVKAGVNSEFRKLKTLDQPDQATWSSNCWITIMIAAIPSIPPRTFLACSSDSVTMKNLEMPTLPFAFLNALKAQPPFGLLQFTSAFIDVDKLTELLAAKAPMLRFLEINDHNLAKHTIMSYARPTTSPISSATCRNSRQSAFRA</sequence>
<protein>
    <submittedName>
        <fullName evidence="1">Uncharacterized protein</fullName>
    </submittedName>
</protein>